<dbReference type="Proteomes" id="UP000237000">
    <property type="component" value="Unassembled WGS sequence"/>
</dbReference>
<dbReference type="SUPFAM" id="SSF57850">
    <property type="entry name" value="RING/U-box"/>
    <property type="match status" value="1"/>
</dbReference>
<evidence type="ECO:0000256" key="1">
    <source>
        <dbReference type="ARBA" id="ARBA00022723"/>
    </source>
</evidence>
<dbReference type="GO" id="GO:0008270">
    <property type="term" value="F:zinc ion binding"/>
    <property type="evidence" value="ECO:0007669"/>
    <property type="project" value="UniProtKB-KW"/>
</dbReference>
<evidence type="ECO:0000256" key="4">
    <source>
        <dbReference type="PROSITE-ProRule" id="PRU00175"/>
    </source>
</evidence>
<gene>
    <name evidence="6" type="ORF">TorRG33x02_041180</name>
</gene>
<accession>A0A2P5FQH2</accession>
<evidence type="ECO:0000313" key="6">
    <source>
        <dbReference type="EMBL" id="PON99990.1"/>
    </source>
</evidence>
<dbReference type="GO" id="GO:0061630">
    <property type="term" value="F:ubiquitin protein ligase activity"/>
    <property type="evidence" value="ECO:0007669"/>
    <property type="project" value="TreeGrafter"/>
</dbReference>
<dbReference type="GO" id="GO:0006511">
    <property type="term" value="P:ubiquitin-dependent protein catabolic process"/>
    <property type="evidence" value="ECO:0007669"/>
    <property type="project" value="TreeGrafter"/>
</dbReference>
<dbReference type="EMBL" id="JXTC01000015">
    <property type="protein sequence ID" value="PON99990.1"/>
    <property type="molecule type" value="Genomic_DNA"/>
</dbReference>
<evidence type="ECO:0000313" key="7">
    <source>
        <dbReference type="Proteomes" id="UP000237000"/>
    </source>
</evidence>
<dbReference type="InterPro" id="IPR013083">
    <property type="entry name" value="Znf_RING/FYVE/PHD"/>
</dbReference>
<feature type="domain" description="RING-type" evidence="5">
    <location>
        <begin position="195"/>
        <end position="236"/>
    </location>
</feature>
<reference evidence="7" key="1">
    <citation type="submission" date="2016-06" db="EMBL/GenBank/DDBJ databases">
        <title>Parallel loss of symbiosis genes in relatives of nitrogen-fixing non-legume Parasponia.</title>
        <authorList>
            <person name="Van Velzen R."/>
            <person name="Holmer R."/>
            <person name="Bu F."/>
            <person name="Rutten L."/>
            <person name="Van Zeijl A."/>
            <person name="Liu W."/>
            <person name="Santuari L."/>
            <person name="Cao Q."/>
            <person name="Sharma T."/>
            <person name="Shen D."/>
            <person name="Roswanjaya Y."/>
            <person name="Wardhani T."/>
            <person name="Kalhor M.S."/>
            <person name="Jansen J."/>
            <person name="Van den Hoogen J."/>
            <person name="Gungor B."/>
            <person name="Hartog M."/>
            <person name="Hontelez J."/>
            <person name="Verver J."/>
            <person name="Yang W.-C."/>
            <person name="Schijlen E."/>
            <person name="Repin R."/>
            <person name="Schilthuizen M."/>
            <person name="Schranz E."/>
            <person name="Heidstra R."/>
            <person name="Miyata K."/>
            <person name="Fedorova E."/>
            <person name="Kohlen W."/>
            <person name="Bisseling T."/>
            <person name="Smit S."/>
            <person name="Geurts R."/>
        </authorList>
    </citation>
    <scope>NUCLEOTIDE SEQUENCE [LARGE SCALE GENOMIC DNA]</scope>
    <source>
        <strain evidence="7">cv. RG33-2</strain>
    </source>
</reference>
<keyword evidence="3" id="KW-0862">Zinc</keyword>
<dbReference type="InParanoid" id="A0A2P5FQH2"/>
<keyword evidence="2 4" id="KW-0863">Zinc-finger</keyword>
<comment type="caution">
    <text evidence="6">The sequence shown here is derived from an EMBL/GenBank/DDBJ whole genome shotgun (WGS) entry which is preliminary data.</text>
</comment>
<name>A0A2P5FQH2_TREOI</name>
<keyword evidence="1" id="KW-0479">Metal-binding</keyword>
<sequence length="241" mass="27169">MTSTMDDDQVHHGVVNFSIDVKPLSVLANDARQQLPSPVLVHIQFLHQLHYEFAQYTGPRSETMMSSGGHLVSRDGSCQLYLTELKSFYLSFSLLSPELSKLGVAQDMHQEIVGRIVECANNVKADRNVMLVPIQVEVLRSATIWRCPQCTWELRMRREAALNRRMRRMKRFLVSPAAAVGSGDEAGENNTTTSCSVCLEEFAAGALAVRTPCSHEFHEECLRTWIEKKPSCPLCRFEMPI</sequence>
<dbReference type="InterPro" id="IPR051834">
    <property type="entry name" value="RING_finger_E3_ligase"/>
</dbReference>
<organism evidence="6 7">
    <name type="scientific">Trema orientale</name>
    <name type="common">Charcoal tree</name>
    <name type="synonym">Celtis orientalis</name>
    <dbReference type="NCBI Taxonomy" id="63057"/>
    <lineage>
        <taxon>Eukaryota</taxon>
        <taxon>Viridiplantae</taxon>
        <taxon>Streptophyta</taxon>
        <taxon>Embryophyta</taxon>
        <taxon>Tracheophyta</taxon>
        <taxon>Spermatophyta</taxon>
        <taxon>Magnoliopsida</taxon>
        <taxon>eudicotyledons</taxon>
        <taxon>Gunneridae</taxon>
        <taxon>Pentapetalae</taxon>
        <taxon>rosids</taxon>
        <taxon>fabids</taxon>
        <taxon>Rosales</taxon>
        <taxon>Cannabaceae</taxon>
        <taxon>Trema</taxon>
    </lineage>
</organism>
<dbReference type="GO" id="GO:0005634">
    <property type="term" value="C:nucleus"/>
    <property type="evidence" value="ECO:0007669"/>
    <property type="project" value="TreeGrafter"/>
</dbReference>
<dbReference type="PANTHER" id="PTHR45931">
    <property type="entry name" value="SI:CH211-59O9.10"/>
    <property type="match status" value="1"/>
</dbReference>
<protein>
    <submittedName>
        <fullName evidence="6">43kDa postsynaptic protein</fullName>
    </submittedName>
</protein>
<dbReference type="AlphaFoldDB" id="A0A2P5FQH2"/>
<evidence type="ECO:0000256" key="3">
    <source>
        <dbReference type="ARBA" id="ARBA00022833"/>
    </source>
</evidence>
<dbReference type="Gene3D" id="3.30.40.10">
    <property type="entry name" value="Zinc/RING finger domain, C3HC4 (zinc finger)"/>
    <property type="match status" value="1"/>
</dbReference>
<dbReference type="SMART" id="SM00184">
    <property type="entry name" value="RING"/>
    <property type="match status" value="1"/>
</dbReference>
<dbReference type="InterPro" id="IPR001841">
    <property type="entry name" value="Znf_RING"/>
</dbReference>
<dbReference type="CDD" id="cd16454">
    <property type="entry name" value="RING-H2_PA-TM-RING"/>
    <property type="match status" value="1"/>
</dbReference>
<dbReference type="STRING" id="63057.A0A2P5FQH2"/>
<evidence type="ECO:0000256" key="2">
    <source>
        <dbReference type="ARBA" id="ARBA00022771"/>
    </source>
</evidence>
<proteinExistence type="predicted"/>
<evidence type="ECO:0000259" key="5">
    <source>
        <dbReference type="PROSITE" id="PS50089"/>
    </source>
</evidence>
<dbReference type="PANTHER" id="PTHR45931:SF3">
    <property type="entry name" value="RING ZINC FINGER-CONTAINING PROTEIN"/>
    <property type="match status" value="1"/>
</dbReference>
<dbReference type="Pfam" id="PF13639">
    <property type="entry name" value="zf-RING_2"/>
    <property type="match status" value="1"/>
</dbReference>
<dbReference type="OrthoDB" id="1164328at2759"/>
<keyword evidence="7" id="KW-1185">Reference proteome</keyword>
<dbReference type="PROSITE" id="PS50089">
    <property type="entry name" value="ZF_RING_2"/>
    <property type="match status" value="1"/>
</dbReference>